<name>A0A251V0S7_HELAN</name>
<feature type="region of interest" description="Disordered" evidence="1">
    <location>
        <begin position="1"/>
        <end position="23"/>
    </location>
</feature>
<feature type="compositionally biased region" description="Basic and acidic residues" evidence="1">
    <location>
        <begin position="1"/>
        <end position="17"/>
    </location>
</feature>
<evidence type="ECO:0000313" key="3">
    <source>
        <dbReference type="Proteomes" id="UP000215914"/>
    </source>
</evidence>
<evidence type="ECO:0000256" key="1">
    <source>
        <dbReference type="SAM" id="MobiDB-lite"/>
    </source>
</evidence>
<dbReference type="Proteomes" id="UP000215914">
    <property type="component" value="Chromosome 4"/>
</dbReference>
<sequence length="51" mass="5693">MEKGLRTDQQLRQHGGDGDDALGGFLFGSRDDVPWHPDGVLGFQIQKFRHG</sequence>
<gene>
    <name evidence="2" type="ORF">HannXRQ_Chr04g0114351</name>
</gene>
<evidence type="ECO:0000313" key="2">
    <source>
        <dbReference type="EMBL" id="OTG28716.1"/>
    </source>
</evidence>
<keyword evidence="3" id="KW-1185">Reference proteome</keyword>
<accession>A0A251V0S7</accession>
<organism evidence="2 3">
    <name type="scientific">Helianthus annuus</name>
    <name type="common">Common sunflower</name>
    <dbReference type="NCBI Taxonomy" id="4232"/>
    <lineage>
        <taxon>Eukaryota</taxon>
        <taxon>Viridiplantae</taxon>
        <taxon>Streptophyta</taxon>
        <taxon>Embryophyta</taxon>
        <taxon>Tracheophyta</taxon>
        <taxon>Spermatophyta</taxon>
        <taxon>Magnoliopsida</taxon>
        <taxon>eudicotyledons</taxon>
        <taxon>Gunneridae</taxon>
        <taxon>Pentapetalae</taxon>
        <taxon>asterids</taxon>
        <taxon>campanulids</taxon>
        <taxon>Asterales</taxon>
        <taxon>Asteraceae</taxon>
        <taxon>Asteroideae</taxon>
        <taxon>Heliantheae alliance</taxon>
        <taxon>Heliantheae</taxon>
        <taxon>Helianthus</taxon>
    </lineage>
</organism>
<dbReference type="EMBL" id="CM007893">
    <property type="protein sequence ID" value="OTG28716.1"/>
    <property type="molecule type" value="Genomic_DNA"/>
</dbReference>
<reference evidence="3" key="1">
    <citation type="journal article" date="2017" name="Nature">
        <title>The sunflower genome provides insights into oil metabolism, flowering and Asterid evolution.</title>
        <authorList>
            <person name="Badouin H."/>
            <person name="Gouzy J."/>
            <person name="Grassa C.J."/>
            <person name="Murat F."/>
            <person name="Staton S.E."/>
            <person name="Cottret L."/>
            <person name="Lelandais-Briere C."/>
            <person name="Owens G.L."/>
            <person name="Carrere S."/>
            <person name="Mayjonade B."/>
            <person name="Legrand L."/>
            <person name="Gill N."/>
            <person name="Kane N.C."/>
            <person name="Bowers J.E."/>
            <person name="Hubner S."/>
            <person name="Bellec A."/>
            <person name="Berard A."/>
            <person name="Berges H."/>
            <person name="Blanchet N."/>
            <person name="Boniface M.C."/>
            <person name="Brunel D."/>
            <person name="Catrice O."/>
            <person name="Chaidir N."/>
            <person name="Claudel C."/>
            <person name="Donnadieu C."/>
            <person name="Faraut T."/>
            <person name="Fievet G."/>
            <person name="Helmstetter N."/>
            <person name="King M."/>
            <person name="Knapp S.J."/>
            <person name="Lai Z."/>
            <person name="Le Paslier M.C."/>
            <person name="Lippi Y."/>
            <person name="Lorenzon L."/>
            <person name="Mandel J.R."/>
            <person name="Marage G."/>
            <person name="Marchand G."/>
            <person name="Marquand E."/>
            <person name="Bret-Mestries E."/>
            <person name="Morien E."/>
            <person name="Nambeesan S."/>
            <person name="Nguyen T."/>
            <person name="Pegot-Espagnet P."/>
            <person name="Pouilly N."/>
            <person name="Raftis F."/>
            <person name="Sallet E."/>
            <person name="Schiex T."/>
            <person name="Thomas J."/>
            <person name="Vandecasteele C."/>
            <person name="Vares D."/>
            <person name="Vear F."/>
            <person name="Vautrin S."/>
            <person name="Crespi M."/>
            <person name="Mangin B."/>
            <person name="Burke J.M."/>
            <person name="Salse J."/>
            <person name="Munos S."/>
            <person name="Vincourt P."/>
            <person name="Rieseberg L.H."/>
            <person name="Langlade N.B."/>
        </authorList>
    </citation>
    <scope>NUCLEOTIDE SEQUENCE [LARGE SCALE GENOMIC DNA]</scope>
    <source>
        <strain evidence="3">cv. SF193</strain>
    </source>
</reference>
<dbReference type="AlphaFoldDB" id="A0A251V0S7"/>
<protein>
    <submittedName>
        <fullName evidence="2">Uncharacterized protein</fullName>
    </submittedName>
</protein>
<dbReference type="InParanoid" id="A0A251V0S7"/>
<proteinExistence type="predicted"/>